<keyword evidence="2" id="KW-1185">Reference proteome</keyword>
<gene>
    <name evidence="1" type="ORF">BV25DRAFT_1271400</name>
</gene>
<protein>
    <submittedName>
        <fullName evidence="1">Uncharacterized protein</fullName>
    </submittedName>
</protein>
<comment type="caution">
    <text evidence="1">The sequence shown here is derived from an EMBL/GenBank/DDBJ whole genome shotgun (WGS) entry which is preliminary data.</text>
</comment>
<sequence length="302" mass="33552">MTTFAKATFDTARYAAARPTYPRQLYDFVFQYHGRTPGARWDTALDLGCGTGQATIELTPFKHVIGVDPSAKMVASARAAVAQRQGAFASTQFEFRQAPAEAVASVADGTVDLVVAAQAAHWFDWAKVWPEVARLLRKDGSAAFWGYSEMRLSRFPALTPLINSYWNGTDPANSLGPYWQQPGRSVLDGHLQAVPCAPDVLPGVFTGWEHVFFTGAHYPDLPSPRPVIVRKRLAWDDLLAYLYTASSLHTFHEHHPEDLQRADGDIALRFWRALKEETQAVPGNEEAVDVEWPLALIMVKKV</sequence>
<dbReference type="Proteomes" id="UP000814140">
    <property type="component" value="Unassembled WGS sequence"/>
</dbReference>
<dbReference type="EMBL" id="MU277191">
    <property type="protein sequence ID" value="KAI0067036.1"/>
    <property type="molecule type" value="Genomic_DNA"/>
</dbReference>
<evidence type="ECO:0000313" key="2">
    <source>
        <dbReference type="Proteomes" id="UP000814140"/>
    </source>
</evidence>
<accession>A0ACB8TF07</accession>
<organism evidence="1 2">
    <name type="scientific">Artomyces pyxidatus</name>
    <dbReference type="NCBI Taxonomy" id="48021"/>
    <lineage>
        <taxon>Eukaryota</taxon>
        <taxon>Fungi</taxon>
        <taxon>Dikarya</taxon>
        <taxon>Basidiomycota</taxon>
        <taxon>Agaricomycotina</taxon>
        <taxon>Agaricomycetes</taxon>
        <taxon>Russulales</taxon>
        <taxon>Auriscalpiaceae</taxon>
        <taxon>Artomyces</taxon>
    </lineage>
</organism>
<evidence type="ECO:0000313" key="1">
    <source>
        <dbReference type="EMBL" id="KAI0067036.1"/>
    </source>
</evidence>
<reference evidence="1" key="1">
    <citation type="submission" date="2021-03" db="EMBL/GenBank/DDBJ databases">
        <authorList>
            <consortium name="DOE Joint Genome Institute"/>
            <person name="Ahrendt S."/>
            <person name="Looney B.P."/>
            <person name="Miyauchi S."/>
            <person name="Morin E."/>
            <person name="Drula E."/>
            <person name="Courty P.E."/>
            <person name="Chicoki N."/>
            <person name="Fauchery L."/>
            <person name="Kohler A."/>
            <person name="Kuo A."/>
            <person name="Labutti K."/>
            <person name="Pangilinan J."/>
            <person name="Lipzen A."/>
            <person name="Riley R."/>
            <person name="Andreopoulos W."/>
            <person name="He G."/>
            <person name="Johnson J."/>
            <person name="Barry K.W."/>
            <person name="Grigoriev I.V."/>
            <person name="Nagy L."/>
            <person name="Hibbett D."/>
            <person name="Henrissat B."/>
            <person name="Matheny P.B."/>
            <person name="Labbe J."/>
            <person name="Martin F."/>
        </authorList>
    </citation>
    <scope>NUCLEOTIDE SEQUENCE</scope>
    <source>
        <strain evidence="1">HHB10654</strain>
    </source>
</reference>
<proteinExistence type="predicted"/>
<reference evidence="1" key="2">
    <citation type="journal article" date="2022" name="New Phytol.">
        <title>Evolutionary transition to the ectomycorrhizal habit in the genomes of a hyperdiverse lineage of mushroom-forming fungi.</title>
        <authorList>
            <person name="Looney B."/>
            <person name="Miyauchi S."/>
            <person name="Morin E."/>
            <person name="Drula E."/>
            <person name="Courty P.E."/>
            <person name="Kohler A."/>
            <person name="Kuo A."/>
            <person name="LaButti K."/>
            <person name="Pangilinan J."/>
            <person name="Lipzen A."/>
            <person name="Riley R."/>
            <person name="Andreopoulos W."/>
            <person name="He G."/>
            <person name="Johnson J."/>
            <person name="Nolan M."/>
            <person name="Tritt A."/>
            <person name="Barry K.W."/>
            <person name="Grigoriev I.V."/>
            <person name="Nagy L.G."/>
            <person name="Hibbett D."/>
            <person name="Henrissat B."/>
            <person name="Matheny P.B."/>
            <person name="Labbe J."/>
            <person name="Martin F.M."/>
        </authorList>
    </citation>
    <scope>NUCLEOTIDE SEQUENCE</scope>
    <source>
        <strain evidence="1">HHB10654</strain>
    </source>
</reference>
<name>A0ACB8TF07_9AGAM</name>